<evidence type="ECO:0000256" key="5">
    <source>
        <dbReference type="ARBA" id="ARBA00023004"/>
    </source>
</evidence>
<dbReference type="InterPro" id="IPR036136">
    <property type="entry name" value="Nit/Sulf_reduc_fer-like_dom_sf"/>
</dbReference>
<dbReference type="GO" id="GO:0008942">
    <property type="term" value="F:nitrite reductase [NAD(P)H] activity"/>
    <property type="evidence" value="ECO:0007669"/>
    <property type="project" value="UniProtKB-EC"/>
</dbReference>
<evidence type="ECO:0000313" key="9">
    <source>
        <dbReference type="Proteomes" id="UP000216052"/>
    </source>
</evidence>
<gene>
    <name evidence="8" type="primary">nasD_2</name>
    <name evidence="8" type="ORF">SPACI_055130</name>
</gene>
<keyword evidence="3" id="KW-0479">Metal-binding</keyword>
<name>A0ABZ3JBB1_SPOA4</name>
<feature type="domain" description="Nitrite/sulphite reductase 4Fe-4S" evidence="7">
    <location>
        <begin position="70"/>
        <end position="201"/>
    </location>
</feature>
<proteinExistence type="predicted"/>
<accession>A0ABZ3JBB1</accession>
<keyword evidence="4 8" id="KW-0560">Oxidoreductase</keyword>
<dbReference type="PRINTS" id="PR00397">
    <property type="entry name" value="SIROHAEM"/>
</dbReference>
<evidence type="ECO:0000259" key="7">
    <source>
        <dbReference type="Pfam" id="PF01077"/>
    </source>
</evidence>
<dbReference type="InterPro" id="IPR006067">
    <property type="entry name" value="NO2/SO3_Rdtase_4Fe4S_dom"/>
</dbReference>
<dbReference type="InterPro" id="IPR052034">
    <property type="entry name" value="NasD-like"/>
</dbReference>
<keyword evidence="6" id="KW-0411">Iron-sulfur</keyword>
<evidence type="ECO:0000256" key="3">
    <source>
        <dbReference type="ARBA" id="ARBA00022723"/>
    </source>
</evidence>
<keyword evidence="5" id="KW-0408">Iron</keyword>
<evidence type="ECO:0000256" key="2">
    <source>
        <dbReference type="ARBA" id="ARBA00022617"/>
    </source>
</evidence>
<evidence type="ECO:0000313" key="8">
    <source>
        <dbReference type="EMBL" id="XFO75393.1"/>
    </source>
</evidence>
<dbReference type="Gene3D" id="3.30.413.10">
    <property type="entry name" value="Sulfite Reductase Hemoprotein, domain 1"/>
    <property type="match status" value="1"/>
</dbReference>
<dbReference type="PANTHER" id="PTHR43809">
    <property type="entry name" value="NITRITE REDUCTASE (NADH) LARGE SUBUNIT"/>
    <property type="match status" value="1"/>
</dbReference>
<dbReference type="EMBL" id="CP155571">
    <property type="protein sequence ID" value="XFO75393.1"/>
    <property type="molecule type" value="Genomic_DNA"/>
</dbReference>
<keyword evidence="9" id="KW-1185">Reference proteome</keyword>
<evidence type="ECO:0000256" key="6">
    <source>
        <dbReference type="ARBA" id="ARBA00023014"/>
    </source>
</evidence>
<dbReference type="InterPro" id="IPR045854">
    <property type="entry name" value="NO2/SO3_Rdtase_4Fe4S_sf"/>
</dbReference>
<reference evidence="8" key="1">
    <citation type="submission" date="2024-05" db="EMBL/GenBank/DDBJ databases">
        <title>Isolation and characterization of Sporomusa carbonis sp. nov., a carboxydotrophic hydrogenogen in the genus of Sporomusa isolated from a charcoal burning pile.</title>
        <authorList>
            <person name="Boeer T."/>
            <person name="Rosenbaum F."/>
            <person name="Eysell L."/>
            <person name="Mueller V."/>
            <person name="Daniel R."/>
            <person name="Poehlein A."/>
        </authorList>
    </citation>
    <scope>NUCLEOTIDE SEQUENCE [LARGE SCALE GENOMIC DNA]</scope>
    <source>
        <strain evidence="8">DSM 3132</strain>
    </source>
</reference>
<protein>
    <submittedName>
        <fullName evidence="8">Nitrite reductase [NAD(P)H]</fullName>
        <ecNumber evidence="8">1.7.1.4</ecNumber>
    </submittedName>
</protein>
<keyword evidence="2" id="KW-0349">Heme</keyword>
<keyword evidence="1" id="KW-0004">4Fe-4S</keyword>
<dbReference type="PANTHER" id="PTHR43809:SF1">
    <property type="entry name" value="NITRITE REDUCTASE (NADH) LARGE SUBUNIT"/>
    <property type="match status" value="1"/>
</dbReference>
<dbReference type="RefSeq" id="WP_093793387.1">
    <property type="nucleotide sequence ID" value="NZ_CP155571.1"/>
</dbReference>
<dbReference type="Pfam" id="PF01077">
    <property type="entry name" value="NIR_SIR"/>
    <property type="match status" value="1"/>
</dbReference>
<evidence type="ECO:0000256" key="1">
    <source>
        <dbReference type="ARBA" id="ARBA00022485"/>
    </source>
</evidence>
<dbReference type="InterPro" id="IPR006066">
    <property type="entry name" value="NO2/SO3_Rdtase_FeS/sirohaem_BS"/>
</dbReference>
<dbReference type="SUPFAM" id="SSF55124">
    <property type="entry name" value="Nitrite/Sulfite reductase N-terminal domain-like"/>
    <property type="match status" value="1"/>
</dbReference>
<dbReference type="EC" id="1.7.1.4" evidence="8"/>
<evidence type="ECO:0000256" key="4">
    <source>
        <dbReference type="ARBA" id="ARBA00023002"/>
    </source>
</evidence>
<dbReference type="PROSITE" id="PS00365">
    <property type="entry name" value="NIR_SIR"/>
    <property type="match status" value="1"/>
</dbReference>
<sequence>MTLRSTLPLAPYLPGGLVAPAQLYRIAEIGEKYGATIKLAGNSIVILGLSPEDRALALAELGLNDQSLSAKAIRSVAICAGKPFCPRALQDSTALGLALEDRLYGTKLPGKLRIGVSGCPNACSEIFIKDIGLYGVAAGYTLVVGGSAGRNAQAGRMIANKVPSAEVLSLIGQILDYYKKYGQPDERLGELISRRGFEDFAVHLGAD</sequence>
<organism evidence="8 9">
    <name type="scientific">Sporomusa acidovorans (strain ATCC 49682 / DSM 3132 / Mol)</name>
    <dbReference type="NCBI Taxonomy" id="1123286"/>
    <lineage>
        <taxon>Bacteria</taxon>
        <taxon>Bacillati</taxon>
        <taxon>Bacillota</taxon>
        <taxon>Negativicutes</taxon>
        <taxon>Selenomonadales</taxon>
        <taxon>Sporomusaceae</taxon>
        <taxon>Sporomusa</taxon>
    </lineage>
</organism>
<dbReference type="Proteomes" id="UP000216052">
    <property type="component" value="Chromosome"/>
</dbReference>
<dbReference type="SUPFAM" id="SSF56014">
    <property type="entry name" value="Nitrite and sulphite reductase 4Fe-4S domain-like"/>
    <property type="match status" value="1"/>
</dbReference>